<keyword evidence="5" id="KW-0949">S-adenosyl-L-methionine</keyword>
<dbReference type="Pfam" id="PF12544">
    <property type="entry name" value="LAM_C"/>
    <property type="match status" value="1"/>
</dbReference>
<keyword evidence="14" id="KW-1185">Reference proteome</keyword>
<dbReference type="InterPro" id="IPR025895">
    <property type="entry name" value="LAM_C_dom"/>
</dbReference>
<evidence type="ECO:0000313" key="14">
    <source>
        <dbReference type="Proteomes" id="UP001267426"/>
    </source>
</evidence>
<dbReference type="SFLD" id="SFLDS00029">
    <property type="entry name" value="Radical_SAM"/>
    <property type="match status" value="1"/>
</dbReference>
<evidence type="ECO:0000256" key="1">
    <source>
        <dbReference type="ARBA" id="ARBA00001933"/>
    </source>
</evidence>
<dbReference type="PIRSF" id="PIRSF004911">
    <property type="entry name" value="DUF160"/>
    <property type="match status" value="1"/>
</dbReference>
<protein>
    <submittedName>
        <fullName evidence="13">KamA family radical SAM protein</fullName>
    </submittedName>
</protein>
<reference evidence="13 14" key="1">
    <citation type="submission" date="2023-09" db="EMBL/GenBank/DDBJ databases">
        <authorList>
            <person name="Rey-Velasco X."/>
        </authorList>
    </citation>
    <scope>NUCLEOTIDE SEQUENCE [LARGE SCALE GENOMIC DNA]</scope>
    <source>
        <strain evidence="13 14">F394</strain>
    </source>
</reference>
<accession>A0ABU3BR07</accession>
<evidence type="ECO:0000259" key="12">
    <source>
        <dbReference type="PROSITE" id="PS51918"/>
    </source>
</evidence>
<dbReference type="PROSITE" id="PS51918">
    <property type="entry name" value="RADICAL_SAM"/>
    <property type="match status" value="1"/>
</dbReference>
<keyword evidence="6" id="KW-0479">Metal-binding</keyword>
<dbReference type="InterPro" id="IPR007197">
    <property type="entry name" value="rSAM"/>
</dbReference>
<comment type="similarity">
    <text evidence="3">Belongs to the radical SAM superfamily. KamA family.</text>
</comment>
<dbReference type="InterPro" id="IPR003739">
    <property type="entry name" value="Lys_aminomutase/Glu_NH3_mut"/>
</dbReference>
<dbReference type="Gene3D" id="6.10.140.1170">
    <property type="match status" value="1"/>
</dbReference>
<evidence type="ECO:0000256" key="2">
    <source>
        <dbReference type="ARBA" id="ARBA00001966"/>
    </source>
</evidence>
<keyword evidence="8" id="KW-0408">Iron</keyword>
<evidence type="ECO:0000256" key="7">
    <source>
        <dbReference type="ARBA" id="ARBA00022898"/>
    </source>
</evidence>
<keyword evidence="9" id="KW-0411">Iron-sulfur</keyword>
<feature type="region of interest" description="Disordered" evidence="11">
    <location>
        <begin position="383"/>
        <end position="402"/>
    </location>
</feature>
<evidence type="ECO:0000313" key="13">
    <source>
        <dbReference type="EMBL" id="MDT0631725.1"/>
    </source>
</evidence>
<dbReference type="RefSeq" id="WP_311663069.1">
    <property type="nucleotide sequence ID" value="NZ_JAVRHT010000016.1"/>
</dbReference>
<dbReference type="InterPro" id="IPR013785">
    <property type="entry name" value="Aldolase_TIM"/>
</dbReference>
<comment type="caution">
    <text evidence="13">The sequence shown here is derived from an EMBL/GenBank/DDBJ whole genome shotgun (WGS) entry which is preliminary data.</text>
</comment>
<evidence type="ECO:0000256" key="10">
    <source>
        <dbReference type="ARBA" id="ARBA00023235"/>
    </source>
</evidence>
<evidence type="ECO:0000256" key="3">
    <source>
        <dbReference type="ARBA" id="ARBA00008703"/>
    </source>
</evidence>
<keyword evidence="10" id="KW-0413">Isomerase</keyword>
<comment type="cofactor">
    <cofactor evidence="2">
        <name>[4Fe-4S] cluster</name>
        <dbReference type="ChEBI" id="CHEBI:49883"/>
    </cofactor>
</comment>
<feature type="domain" description="Radical SAM core" evidence="12">
    <location>
        <begin position="109"/>
        <end position="322"/>
    </location>
</feature>
<dbReference type="Proteomes" id="UP001267426">
    <property type="component" value="Unassembled WGS sequence"/>
</dbReference>
<gene>
    <name evidence="13" type="ORF">RM540_08205</name>
</gene>
<evidence type="ECO:0000256" key="11">
    <source>
        <dbReference type="SAM" id="MobiDB-lite"/>
    </source>
</evidence>
<dbReference type="CDD" id="cd01335">
    <property type="entry name" value="Radical_SAM"/>
    <property type="match status" value="1"/>
</dbReference>
<organism evidence="13 14">
    <name type="scientific">Rubrivirga litoralis</name>
    <dbReference type="NCBI Taxonomy" id="3075598"/>
    <lineage>
        <taxon>Bacteria</taxon>
        <taxon>Pseudomonadati</taxon>
        <taxon>Rhodothermota</taxon>
        <taxon>Rhodothermia</taxon>
        <taxon>Rhodothermales</taxon>
        <taxon>Rubricoccaceae</taxon>
        <taxon>Rubrivirga</taxon>
    </lineage>
</organism>
<keyword evidence="7" id="KW-0663">Pyridoxal phosphate</keyword>
<keyword evidence="4" id="KW-0004">4Fe-4S</keyword>
<dbReference type="NCBIfam" id="TIGR00238">
    <property type="entry name" value="KamA family radical SAM protein"/>
    <property type="match status" value="1"/>
</dbReference>
<name>A0ABU3BR07_9BACT</name>
<dbReference type="PANTHER" id="PTHR30538">
    <property type="entry name" value="LYSINE 2,3-AMINOMUTASE-RELATED"/>
    <property type="match status" value="1"/>
</dbReference>
<evidence type="ECO:0000256" key="9">
    <source>
        <dbReference type="ARBA" id="ARBA00023014"/>
    </source>
</evidence>
<dbReference type="SUPFAM" id="SSF102114">
    <property type="entry name" value="Radical SAM enzymes"/>
    <property type="match status" value="1"/>
</dbReference>
<evidence type="ECO:0000256" key="4">
    <source>
        <dbReference type="ARBA" id="ARBA00022485"/>
    </source>
</evidence>
<evidence type="ECO:0000256" key="8">
    <source>
        <dbReference type="ARBA" id="ARBA00023004"/>
    </source>
</evidence>
<sequence length="402" mass="45003">MTARPQHNGSAAEWDDWRWQMRHRVDTVEALERYVRPTASEREAIEATRGVFRWTITPYYASLMDPVDERDPVRLQVVPQRAEVEPDIVGVVDPLDEGGHSPVKNLVHNYPDKVAFCVTSECAVYCRYCLRKRMVGDADFMMRKDELRAGLDYLRAHPEIRDVLLTGGDPLVFSDQNLDWLLGEIRQIPHVEVVRLGSRLPVVNPMRITDELCAVLARHHPVWLNTHFNHPKELTPEARAACARLADAGVPVGNQTVLLAGVNDDAETMRALCEGLVTMRVRPYYLYQAQLIGGTAHLRTPIETGMAIMRELRGHTSGFAVPTYVLDTPDGKVPLTRDYVLGRAGDWVVMETTRGTLWAEPNPLDGAAPPVHLPEVEMPDEARTVPTGAPRFVYGETATPPG</sequence>
<dbReference type="Pfam" id="PF04055">
    <property type="entry name" value="Radical_SAM"/>
    <property type="match status" value="1"/>
</dbReference>
<dbReference type="Gene3D" id="3.20.20.70">
    <property type="entry name" value="Aldolase class I"/>
    <property type="match status" value="1"/>
</dbReference>
<evidence type="ECO:0000256" key="6">
    <source>
        <dbReference type="ARBA" id="ARBA00022723"/>
    </source>
</evidence>
<dbReference type="PANTHER" id="PTHR30538:SF1">
    <property type="entry name" value="L-LYSINE 2,3-AMINOMUTASE"/>
    <property type="match status" value="1"/>
</dbReference>
<dbReference type="SFLD" id="SFLDG01070">
    <property type="entry name" value="PLP-dependent"/>
    <property type="match status" value="1"/>
</dbReference>
<proteinExistence type="inferred from homology"/>
<evidence type="ECO:0000256" key="5">
    <source>
        <dbReference type="ARBA" id="ARBA00022691"/>
    </source>
</evidence>
<comment type="cofactor">
    <cofactor evidence="1">
        <name>pyridoxal 5'-phosphate</name>
        <dbReference type="ChEBI" id="CHEBI:597326"/>
    </cofactor>
</comment>
<dbReference type="InterPro" id="IPR058240">
    <property type="entry name" value="rSAM_sf"/>
</dbReference>
<dbReference type="EMBL" id="JAVRHT010000016">
    <property type="protein sequence ID" value="MDT0631725.1"/>
    <property type="molecule type" value="Genomic_DNA"/>
</dbReference>